<evidence type="ECO:0000256" key="1">
    <source>
        <dbReference type="ARBA" id="ARBA00012513"/>
    </source>
</evidence>
<evidence type="ECO:0000256" key="6">
    <source>
        <dbReference type="ARBA" id="ARBA00022840"/>
    </source>
</evidence>
<dbReference type="EMBL" id="JAROAV010000038">
    <property type="protein sequence ID" value="MDF8265687.1"/>
    <property type="molecule type" value="Genomic_DNA"/>
</dbReference>
<dbReference type="Pfam" id="PF00069">
    <property type="entry name" value="Pkinase"/>
    <property type="match status" value="1"/>
</dbReference>
<keyword evidence="9" id="KW-1133">Transmembrane helix</keyword>
<keyword evidence="3" id="KW-0808">Transferase</keyword>
<evidence type="ECO:0000259" key="10">
    <source>
        <dbReference type="PROSITE" id="PS50011"/>
    </source>
</evidence>
<dbReference type="InterPro" id="IPR011009">
    <property type="entry name" value="Kinase-like_dom_sf"/>
</dbReference>
<feature type="transmembrane region" description="Helical" evidence="9">
    <location>
        <begin position="298"/>
        <end position="321"/>
    </location>
</feature>
<evidence type="ECO:0000256" key="9">
    <source>
        <dbReference type="SAM" id="Phobius"/>
    </source>
</evidence>
<dbReference type="PROSITE" id="PS00107">
    <property type="entry name" value="PROTEIN_KINASE_ATP"/>
    <property type="match status" value="1"/>
</dbReference>
<keyword evidence="9" id="KW-0472">Membrane</keyword>
<evidence type="ECO:0000256" key="5">
    <source>
        <dbReference type="ARBA" id="ARBA00022777"/>
    </source>
</evidence>
<dbReference type="CDD" id="cd14014">
    <property type="entry name" value="STKc_PknB_like"/>
    <property type="match status" value="1"/>
</dbReference>
<accession>A0ABT6C9V6</accession>
<dbReference type="PANTHER" id="PTHR43289:SF6">
    <property type="entry name" value="SERINE_THREONINE-PROTEIN KINASE NEKL-3"/>
    <property type="match status" value="1"/>
</dbReference>
<dbReference type="InterPro" id="IPR008271">
    <property type="entry name" value="Ser/Thr_kinase_AS"/>
</dbReference>
<name>A0ABT6C9V6_9MICO</name>
<evidence type="ECO:0000256" key="3">
    <source>
        <dbReference type="ARBA" id="ARBA00022679"/>
    </source>
</evidence>
<gene>
    <name evidence="11" type="ORF">P4R38_15685</name>
</gene>
<keyword evidence="4 7" id="KW-0547">Nucleotide-binding</keyword>
<dbReference type="InterPro" id="IPR017441">
    <property type="entry name" value="Protein_kinase_ATP_BS"/>
</dbReference>
<keyword evidence="12" id="KW-1185">Reference proteome</keyword>
<sequence length="444" mass="46121">MLVTDRSGQMFGPYRLLGLLGRGGMGEVYRAHDTEKDRVVAVKLLPPHLAQDPEYQARFRREAHAAARVQSPYIVPIHTFGAIDDVLFIEMAYVDGQDLGTLVRTRGPLHPAYAVAVVSQIAAALDAAHASGLVHRDVKPGNILLTGDHAYLSDFGIASTDNDTRMTGAGLALGSVAYMAPERFDTTRPVTGSVDVYALGCVLHESLTGRPPFSTASQPALIRSHLHSPPPSVSGARPDLPPALDRVLGTCLAKQPEARFPTARAFADAARSALRGAAAPRPAPPSSAAPGAPRRRRWVPVSAAAAVALVVAGAIGVPLLMDDDRAPTTAAGTPSSVVRSPAATSDSPTQPSPSSTEPSGATGRSGRPSVAQLTVAAQANVRNTGMAAVYPADFAPCVGKGLHDSRIPDAPLWAYVDNPSQDPPGYSSVAFGVATSCAKIPSIG</sequence>
<dbReference type="PROSITE" id="PS00108">
    <property type="entry name" value="PROTEIN_KINASE_ST"/>
    <property type="match status" value="1"/>
</dbReference>
<dbReference type="InterPro" id="IPR000719">
    <property type="entry name" value="Prot_kinase_dom"/>
</dbReference>
<proteinExistence type="predicted"/>
<protein>
    <recommendedName>
        <fullName evidence="1">non-specific serine/threonine protein kinase</fullName>
        <ecNumber evidence="1">2.7.11.1</ecNumber>
    </recommendedName>
</protein>
<dbReference type="EC" id="2.7.11.1" evidence="1"/>
<dbReference type="GO" id="GO:0016301">
    <property type="term" value="F:kinase activity"/>
    <property type="evidence" value="ECO:0007669"/>
    <property type="project" value="UniProtKB-KW"/>
</dbReference>
<dbReference type="RefSeq" id="WP_277192992.1">
    <property type="nucleotide sequence ID" value="NZ_JAROAV010000038.1"/>
</dbReference>
<dbReference type="Gene3D" id="1.10.510.10">
    <property type="entry name" value="Transferase(Phosphotransferase) domain 1"/>
    <property type="match status" value="1"/>
</dbReference>
<keyword evidence="6 7" id="KW-0067">ATP-binding</keyword>
<keyword evidence="2" id="KW-0723">Serine/threonine-protein kinase</keyword>
<evidence type="ECO:0000256" key="8">
    <source>
        <dbReference type="SAM" id="MobiDB-lite"/>
    </source>
</evidence>
<comment type="caution">
    <text evidence="11">The sequence shown here is derived from an EMBL/GenBank/DDBJ whole genome shotgun (WGS) entry which is preliminary data.</text>
</comment>
<keyword evidence="5 11" id="KW-0418">Kinase</keyword>
<feature type="compositionally biased region" description="Low complexity" evidence="8">
    <location>
        <begin position="340"/>
        <end position="359"/>
    </location>
</feature>
<dbReference type="SMART" id="SM00220">
    <property type="entry name" value="S_TKc"/>
    <property type="match status" value="1"/>
</dbReference>
<evidence type="ECO:0000256" key="2">
    <source>
        <dbReference type="ARBA" id="ARBA00022527"/>
    </source>
</evidence>
<evidence type="ECO:0000313" key="12">
    <source>
        <dbReference type="Proteomes" id="UP001528912"/>
    </source>
</evidence>
<feature type="domain" description="Protein kinase" evidence="10">
    <location>
        <begin position="14"/>
        <end position="274"/>
    </location>
</feature>
<evidence type="ECO:0000256" key="7">
    <source>
        <dbReference type="PROSITE-ProRule" id="PRU10141"/>
    </source>
</evidence>
<organism evidence="11 12">
    <name type="scientific">Luteipulveratus flavus</name>
    <dbReference type="NCBI Taxonomy" id="3031728"/>
    <lineage>
        <taxon>Bacteria</taxon>
        <taxon>Bacillati</taxon>
        <taxon>Actinomycetota</taxon>
        <taxon>Actinomycetes</taxon>
        <taxon>Micrococcales</taxon>
        <taxon>Dermacoccaceae</taxon>
        <taxon>Luteipulveratus</taxon>
    </lineage>
</organism>
<feature type="region of interest" description="Disordered" evidence="8">
    <location>
        <begin position="275"/>
        <end position="295"/>
    </location>
</feature>
<evidence type="ECO:0000313" key="11">
    <source>
        <dbReference type="EMBL" id="MDF8265687.1"/>
    </source>
</evidence>
<dbReference type="PROSITE" id="PS50011">
    <property type="entry name" value="PROTEIN_KINASE_DOM"/>
    <property type="match status" value="1"/>
</dbReference>
<dbReference type="Proteomes" id="UP001528912">
    <property type="component" value="Unassembled WGS sequence"/>
</dbReference>
<feature type="binding site" evidence="7">
    <location>
        <position position="43"/>
    </location>
    <ligand>
        <name>ATP</name>
        <dbReference type="ChEBI" id="CHEBI:30616"/>
    </ligand>
</feature>
<reference evidence="11 12" key="1">
    <citation type="submission" date="2023-03" db="EMBL/GenBank/DDBJ databases">
        <title>YIM 133296 draft genome.</title>
        <authorList>
            <person name="Xiong L."/>
        </authorList>
    </citation>
    <scope>NUCLEOTIDE SEQUENCE [LARGE SCALE GENOMIC DNA]</scope>
    <source>
        <strain evidence="11 12">YIM 133296</strain>
    </source>
</reference>
<feature type="region of interest" description="Disordered" evidence="8">
    <location>
        <begin position="326"/>
        <end position="369"/>
    </location>
</feature>
<evidence type="ECO:0000256" key="4">
    <source>
        <dbReference type="ARBA" id="ARBA00022741"/>
    </source>
</evidence>
<keyword evidence="9" id="KW-0812">Transmembrane</keyword>
<dbReference type="Gene3D" id="3.30.200.20">
    <property type="entry name" value="Phosphorylase Kinase, domain 1"/>
    <property type="match status" value="1"/>
</dbReference>
<dbReference type="SUPFAM" id="SSF56112">
    <property type="entry name" value="Protein kinase-like (PK-like)"/>
    <property type="match status" value="1"/>
</dbReference>
<dbReference type="PANTHER" id="PTHR43289">
    <property type="entry name" value="MITOGEN-ACTIVATED PROTEIN KINASE KINASE KINASE 20-RELATED"/>
    <property type="match status" value="1"/>
</dbReference>